<reference evidence="1 2" key="1">
    <citation type="submission" date="2016-11" db="EMBL/GenBank/DDBJ databases">
        <authorList>
            <person name="Jaros S."/>
            <person name="Januszkiewicz K."/>
            <person name="Wedrychowicz H."/>
        </authorList>
    </citation>
    <scope>NUCLEOTIDE SEQUENCE [LARGE SCALE GENOMIC DNA]</scope>
    <source>
        <strain evidence="1 2">DSM 44666</strain>
    </source>
</reference>
<name>A0A1M4X0C9_9BACL</name>
<organism evidence="1 2">
    <name type="scientific">Seinonella peptonophila</name>
    <dbReference type="NCBI Taxonomy" id="112248"/>
    <lineage>
        <taxon>Bacteria</taxon>
        <taxon>Bacillati</taxon>
        <taxon>Bacillota</taxon>
        <taxon>Bacilli</taxon>
        <taxon>Bacillales</taxon>
        <taxon>Thermoactinomycetaceae</taxon>
        <taxon>Seinonella</taxon>
    </lineage>
</organism>
<evidence type="ECO:0000313" key="2">
    <source>
        <dbReference type="Proteomes" id="UP000184476"/>
    </source>
</evidence>
<evidence type="ECO:0000313" key="1">
    <source>
        <dbReference type="EMBL" id="SHE86905.1"/>
    </source>
</evidence>
<dbReference type="AlphaFoldDB" id="A0A1M4X0C9"/>
<dbReference type="RefSeq" id="WP_073154456.1">
    <property type="nucleotide sequence ID" value="NZ_FQVL01000004.1"/>
</dbReference>
<dbReference type="STRING" id="112248.SAMN05444392_10459"/>
<sequence>MIHEIQNIGQEGRVAVLEGTLYQPPSLEPTETPVWEAILQASQQQSMLIHLLGIIVSSGIMENHRRIQIRAELEGRAEIPTHVLKENEHCFKQNLPRALSYGTGIVGMIDNSTSDTKGYYIKQPNAQTLSVTKLFFAPIASCWSAQVPFNLIPLRDRIHWAAKNTNTVSKITFEDRTR</sequence>
<accession>A0A1M4X0C9</accession>
<dbReference type="EMBL" id="FQVL01000004">
    <property type="protein sequence ID" value="SHE86905.1"/>
    <property type="molecule type" value="Genomic_DNA"/>
</dbReference>
<proteinExistence type="predicted"/>
<gene>
    <name evidence="1" type="ORF">SAMN05444392_10459</name>
</gene>
<keyword evidence="2" id="KW-1185">Reference proteome</keyword>
<protein>
    <submittedName>
        <fullName evidence="1">Uncharacterized protein</fullName>
    </submittedName>
</protein>
<dbReference type="Proteomes" id="UP000184476">
    <property type="component" value="Unassembled WGS sequence"/>
</dbReference>